<evidence type="ECO:0000313" key="2">
    <source>
        <dbReference type="EMBL" id="CAB4155554.1"/>
    </source>
</evidence>
<reference evidence="3" key="1">
    <citation type="submission" date="2020-05" db="EMBL/GenBank/DDBJ databases">
        <authorList>
            <person name="Chiriac C."/>
            <person name="Salcher M."/>
            <person name="Ghai R."/>
            <person name="Kavagutti S V."/>
        </authorList>
    </citation>
    <scope>NUCLEOTIDE SEQUENCE</scope>
</reference>
<dbReference type="Pfam" id="PF07486">
    <property type="entry name" value="Hydrolase_2"/>
    <property type="match status" value="1"/>
</dbReference>
<evidence type="ECO:0000313" key="3">
    <source>
        <dbReference type="EMBL" id="CAB4180953.1"/>
    </source>
</evidence>
<organism evidence="3">
    <name type="scientific">uncultured Caudovirales phage</name>
    <dbReference type="NCBI Taxonomy" id="2100421"/>
    <lineage>
        <taxon>Viruses</taxon>
        <taxon>Duplodnaviria</taxon>
        <taxon>Heunggongvirae</taxon>
        <taxon>Uroviricota</taxon>
        <taxon>Caudoviricetes</taxon>
        <taxon>Peduoviridae</taxon>
        <taxon>Maltschvirus</taxon>
        <taxon>Maltschvirus maltsch</taxon>
    </lineage>
</organism>
<dbReference type="GO" id="GO:0016787">
    <property type="term" value="F:hydrolase activity"/>
    <property type="evidence" value="ECO:0007669"/>
    <property type="project" value="InterPro"/>
</dbReference>
<name>A0A6J5QA64_9CAUD</name>
<dbReference type="EMBL" id="LR796635">
    <property type="protein sequence ID" value="CAB4155554.1"/>
    <property type="molecule type" value="Genomic_DNA"/>
</dbReference>
<dbReference type="EMBL" id="LR797016">
    <property type="protein sequence ID" value="CAB4180953.1"/>
    <property type="molecule type" value="Genomic_DNA"/>
</dbReference>
<dbReference type="InterPro" id="IPR011105">
    <property type="entry name" value="Cell_wall_hydrolase_SleB"/>
</dbReference>
<gene>
    <name evidence="3" type="ORF">UFOVP1067_8</name>
    <name evidence="2" type="ORF">UFOVP662_8</name>
</gene>
<evidence type="ECO:0000259" key="1">
    <source>
        <dbReference type="Pfam" id="PF07486"/>
    </source>
</evidence>
<accession>A0A6J5QA64</accession>
<sequence length="147" mass="16026">MFKSTALIAGLLFAGAVADEGLPYVNAAAFKCLALNLYHEARGEGIEGMRAVASVVLTRAANQDKPVCDVVYKRKQFSWANTKQGRAKPLGNDNIDNVLTVAYQALAGNVVDVTGGADHYHNCAVTPKWTKHMTHTYTVGNHRFYKQ</sequence>
<feature type="domain" description="Cell wall hydrolase SleB" evidence="1">
    <location>
        <begin position="43"/>
        <end position="145"/>
    </location>
</feature>
<dbReference type="Gene3D" id="1.10.10.2520">
    <property type="entry name" value="Cell wall hydrolase SleB, domain 1"/>
    <property type="match status" value="1"/>
</dbReference>
<protein>
    <submittedName>
        <fullName evidence="3">SleB Cell wall hydrolyses involved in spore germination</fullName>
    </submittedName>
</protein>
<dbReference type="InterPro" id="IPR042047">
    <property type="entry name" value="SleB_dom1"/>
</dbReference>
<proteinExistence type="predicted"/>